<dbReference type="GO" id="GO:0006974">
    <property type="term" value="P:DNA damage response"/>
    <property type="evidence" value="ECO:0007669"/>
    <property type="project" value="UniProtKB-KW"/>
</dbReference>
<feature type="region of interest" description="Disordered" evidence="4">
    <location>
        <begin position="476"/>
        <end position="556"/>
    </location>
</feature>
<feature type="region of interest" description="Disordered" evidence="4">
    <location>
        <begin position="75"/>
        <end position="143"/>
    </location>
</feature>
<dbReference type="InterPro" id="IPR051579">
    <property type="entry name" value="DDR_Transcriptional_Reg"/>
</dbReference>
<evidence type="ECO:0000313" key="6">
    <source>
        <dbReference type="EMBL" id="CAE4588781.1"/>
    </source>
</evidence>
<feature type="compositionally biased region" description="Basic and acidic residues" evidence="4">
    <location>
        <begin position="751"/>
        <end position="771"/>
    </location>
</feature>
<keyword evidence="2" id="KW-0227">DNA damage</keyword>
<feature type="region of interest" description="Disordered" evidence="4">
    <location>
        <begin position="583"/>
        <end position="609"/>
    </location>
</feature>
<dbReference type="PANTHER" id="PTHR23196">
    <property type="entry name" value="PAX TRANSCRIPTION ACTIVATION DOMAIN INTERACTING PROTEIN"/>
    <property type="match status" value="1"/>
</dbReference>
<feature type="compositionally biased region" description="Basic and acidic residues" evidence="4">
    <location>
        <begin position="623"/>
        <end position="637"/>
    </location>
</feature>
<evidence type="ECO:0000256" key="4">
    <source>
        <dbReference type="SAM" id="MobiDB-lite"/>
    </source>
</evidence>
<dbReference type="InterPro" id="IPR001357">
    <property type="entry name" value="BRCT_dom"/>
</dbReference>
<keyword evidence="3" id="KW-0539">Nucleus</keyword>
<evidence type="ECO:0000256" key="3">
    <source>
        <dbReference type="ARBA" id="ARBA00023242"/>
    </source>
</evidence>
<protein>
    <recommendedName>
        <fullName evidence="5">BRCT domain-containing protein</fullName>
    </recommendedName>
</protein>
<name>A0A7S4QQR9_9STRA</name>
<feature type="compositionally biased region" description="Basic and acidic residues" evidence="4">
    <location>
        <begin position="676"/>
        <end position="693"/>
    </location>
</feature>
<dbReference type="GO" id="GO:0005634">
    <property type="term" value="C:nucleus"/>
    <property type="evidence" value="ECO:0007669"/>
    <property type="project" value="UniProtKB-SubCell"/>
</dbReference>
<gene>
    <name evidence="6" type="ORF">DBRI00130_LOCUS5310</name>
</gene>
<dbReference type="AlphaFoldDB" id="A0A7S4QQR9"/>
<reference evidence="6" key="1">
    <citation type="submission" date="2021-01" db="EMBL/GenBank/DDBJ databases">
        <authorList>
            <person name="Corre E."/>
            <person name="Pelletier E."/>
            <person name="Niang G."/>
            <person name="Scheremetjew M."/>
            <person name="Finn R."/>
            <person name="Kale V."/>
            <person name="Holt S."/>
            <person name="Cochrane G."/>
            <person name="Meng A."/>
            <person name="Brown T."/>
            <person name="Cohen L."/>
        </authorList>
    </citation>
    <scope>NUCLEOTIDE SEQUENCE</scope>
    <source>
        <strain evidence="6">GSO104</strain>
    </source>
</reference>
<feature type="domain" description="BRCT" evidence="5">
    <location>
        <begin position="282"/>
        <end position="388"/>
    </location>
</feature>
<feature type="compositionally biased region" description="Acidic residues" evidence="4">
    <location>
        <begin position="521"/>
        <end position="547"/>
    </location>
</feature>
<feature type="domain" description="BRCT" evidence="5">
    <location>
        <begin position="181"/>
        <end position="256"/>
    </location>
</feature>
<evidence type="ECO:0000256" key="1">
    <source>
        <dbReference type="ARBA" id="ARBA00004123"/>
    </source>
</evidence>
<dbReference type="EMBL" id="HBNS01006559">
    <property type="protein sequence ID" value="CAE4588781.1"/>
    <property type="molecule type" value="Transcribed_RNA"/>
</dbReference>
<accession>A0A7S4QQR9</accession>
<feature type="region of interest" description="Disordered" evidence="4">
    <location>
        <begin position="661"/>
        <end position="777"/>
    </location>
</feature>
<comment type="subcellular location">
    <subcellularLocation>
        <location evidence="1">Nucleus</location>
    </subcellularLocation>
</comment>
<feature type="compositionally biased region" description="Basic and acidic residues" evidence="4">
    <location>
        <begin position="729"/>
        <end position="744"/>
    </location>
</feature>
<evidence type="ECO:0000256" key="2">
    <source>
        <dbReference type="ARBA" id="ARBA00022763"/>
    </source>
</evidence>
<feature type="region of interest" description="Disordered" evidence="4">
    <location>
        <begin position="623"/>
        <end position="644"/>
    </location>
</feature>
<dbReference type="SUPFAM" id="SSF52113">
    <property type="entry name" value="BRCT domain"/>
    <property type="match status" value="1"/>
</dbReference>
<dbReference type="Gene3D" id="3.40.50.10190">
    <property type="entry name" value="BRCT domain"/>
    <property type="match status" value="2"/>
</dbReference>
<dbReference type="Pfam" id="PF16589">
    <property type="entry name" value="BRCT_2"/>
    <property type="match status" value="1"/>
</dbReference>
<feature type="compositionally biased region" description="Basic and acidic residues" evidence="4">
    <location>
        <begin position="476"/>
        <end position="487"/>
    </location>
</feature>
<proteinExistence type="predicted"/>
<sequence>MSEVLKERDEAQVKVKARQREFENSNFTLLMEKDSVIEGLLKEVQWLKDERDKLIMSSTPKRKGDREIEAAINSPPIVSPANSASAPKVSVNRSSRRLRTPSTNMRSMTPNNARRVRTPTRARSTTPTRSRRAGEMMTSGADMHNNKRYSSMIQPFSGASMEPITDPKDVRLMIINLPVTSKLKKIIKFLKIELLDDAIENATKATHVIAGDANYSLRRTPKLMVCLCCTSYVLHLDWLLQSFEAKTLLNPTDYLLIYDELAEKRYRFSMRLTLKNGSERREEGGLFAGWSIFFCRGVAGNNAPKEEELNMIVKAAGGSIITYSDLPLPYERNRAHIFVITSDPATEEQTCDYQAATLAKNGAGFYTTTWLFGCIIHQKLFGIKRGLGKVQVSTNETNSRKERPKDSVAKRKMNIVGDSKLAVSFKGVSELPSPTGSESLFVDESSTSFPYIKQETTTTEVESTRVAEDLEREFENDNVDFLDKQNDADSDGVSLDEAKNSSLQNKQEHTTIEIPTVPVSDDNEKEAAEDNADFVDEQNDPDKEEELTQSVPQTPVNVVLEGDFTNISASNDPENIVSEENEEGIIDEGAGIPDKVQDMGTEETPTEDDFAFQKLCARWKVDKAKEKPKTVPAKKEPNTVVIPDNEEEFSFGKLQERWKADQAKGGLKIPTPIGSKKHEEPKELNVAVTKEESDSIVEQAVVVSNEAEAITNDVPENSSVAAISDDDEPAHLVQEEKQAVRPEEPFDTTETEPHTDMPDKPSDESTTKNENDSTEES</sequence>
<organism evidence="6">
    <name type="scientific">Ditylum brightwellii</name>
    <dbReference type="NCBI Taxonomy" id="49249"/>
    <lineage>
        <taxon>Eukaryota</taxon>
        <taxon>Sar</taxon>
        <taxon>Stramenopiles</taxon>
        <taxon>Ochrophyta</taxon>
        <taxon>Bacillariophyta</taxon>
        <taxon>Mediophyceae</taxon>
        <taxon>Lithodesmiophycidae</taxon>
        <taxon>Lithodesmiales</taxon>
        <taxon>Lithodesmiaceae</taxon>
        <taxon>Ditylum</taxon>
    </lineage>
</organism>
<dbReference type="PROSITE" id="PS50172">
    <property type="entry name" value="BRCT"/>
    <property type="match status" value="2"/>
</dbReference>
<evidence type="ECO:0000259" key="5">
    <source>
        <dbReference type="PROSITE" id="PS50172"/>
    </source>
</evidence>
<feature type="compositionally biased region" description="Acidic residues" evidence="4">
    <location>
        <begin position="600"/>
        <end position="609"/>
    </location>
</feature>
<dbReference type="InterPro" id="IPR036420">
    <property type="entry name" value="BRCT_dom_sf"/>
</dbReference>
<dbReference type="PANTHER" id="PTHR23196:SF1">
    <property type="entry name" value="PAX-INTERACTING PROTEIN 1"/>
    <property type="match status" value="1"/>
</dbReference>